<evidence type="ECO:0000313" key="4">
    <source>
        <dbReference type="Proteomes" id="UP000001887"/>
    </source>
</evidence>
<dbReference type="InterPro" id="IPR012577">
    <property type="entry name" value="NIPSNAP"/>
</dbReference>
<dbReference type="Pfam" id="PF07978">
    <property type="entry name" value="NIPSNAP"/>
    <property type="match status" value="1"/>
</dbReference>
<evidence type="ECO:0000259" key="2">
    <source>
        <dbReference type="Pfam" id="PF07978"/>
    </source>
</evidence>
<feature type="domain" description="NIPSNAP" evidence="2">
    <location>
        <begin position="39"/>
        <end position="143"/>
    </location>
</feature>
<keyword evidence="1" id="KW-0732">Signal</keyword>
<dbReference type="Proteomes" id="UP000001887">
    <property type="component" value="Chromosome"/>
</dbReference>
<dbReference type="HOGENOM" id="CLU_097061_1_0_0"/>
<dbReference type="AlphaFoldDB" id="D2R272"/>
<gene>
    <name evidence="3" type="ordered locus">Psta_4030</name>
</gene>
<evidence type="ECO:0000256" key="1">
    <source>
        <dbReference type="SAM" id="SignalP"/>
    </source>
</evidence>
<dbReference type="EMBL" id="CP001848">
    <property type="protein sequence ID" value="ADB18683.1"/>
    <property type="molecule type" value="Genomic_DNA"/>
</dbReference>
<dbReference type="STRING" id="530564.Psta_4030"/>
<dbReference type="KEGG" id="psl:Psta_4030"/>
<reference evidence="3 4" key="1">
    <citation type="journal article" date="2009" name="Stand. Genomic Sci.">
        <title>Complete genome sequence of Pirellula staleyi type strain (ATCC 27377).</title>
        <authorList>
            <person name="Clum A."/>
            <person name="Tindall B.J."/>
            <person name="Sikorski J."/>
            <person name="Ivanova N."/>
            <person name="Mavrommatis K."/>
            <person name="Lucas S."/>
            <person name="Glavina del Rio T."/>
            <person name="Nolan M."/>
            <person name="Chen F."/>
            <person name="Tice H."/>
            <person name="Pitluck S."/>
            <person name="Cheng J.F."/>
            <person name="Chertkov O."/>
            <person name="Brettin T."/>
            <person name="Han C."/>
            <person name="Detter J.C."/>
            <person name="Kuske C."/>
            <person name="Bruce D."/>
            <person name="Goodwin L."/>
            <person name="Ovchinikova G."/>
            <person name="Pati A."/>
            <person name="Mikhailova N."/>
            <person name="Chen A."/>
            <person name="Palaniappan K."/>
            <person name="Land M."/>
            <person name="Hauser L."/>
            <person name="Chang Y.J."/>
            <person name="Jeffries C.D."/>
            <person name="Chain P."/>
            <person name="Rohde M."/>
            <person name="Goker M."/>
            <person name="Bristow J."/>
            <person name="Eisen J.A."/>
            <person name="Markowitz V."/>
            <person name="Hugenholtz P."/>
            <person name="Kyrpides N.C."/>
            <person name="Klenk H.P."/>
            <person name="Lapidus A."/>
        </authorList>
    </citation>
    <scope>NUCLEOTIDE SEQUENCE [LARGE SCALE GENOMIC DNA]</scope>
    <source>
        <strain evidence="4">ATCC 27377 / DSM 6068 / ICPB 4128</strain>
    </source>
</reference>
<keyword evidence="4" id="KW-1185">Reference proteome</keyword>
<organism evidence="3 4">
    <name type="scientific">Pirellula staleyi (strain ATCC 27377 / DSM 6068 / ICPB 4128)</name>
    <name type="common">Pirella staleyi</name>
    <dbReference type="NCBI Taxonomy" id="530564"/>
    <lineage>
        <taxon>Bacteria</taxon>
        <taxon>Pseudomonadati</taxon>
        <taxon>Planctomycetota</taxon>
        <taxon>Planctomycetia</taxon>
        <taxon>Pirellulales</taxon>
        <taxon>Pirellulaceae</taxon>
        <taxon>Pirellula</taxon>
    </lineage>
</organism>
<proteinExistence type="predicted"/>
<dbReference type="eggNOG" id="COG5507">
    <property type="taxonomic scope" value="Bacteria"/>
</dbReference>
<feature type="chain" id="PRO_5003034500" evidence="1">
    <location>
        <begin position="29"/>
        <end position="145"/>
    </location>
</feature>
<dbReference type="SUPFAM" id="SSF54909">
    <property type="entry name" value="Dimeric alpha+beta barrel"/>
    <property type="match status" value="1"/>
</dbReference>
<dbReference type="Gene3D" id="3.30.70.100">
    <property type="match status" value="1"/>
</dbReference>
<sequence length="145" mass="16546" precursor="true">MTTRQLFVALACTMLGAAAMYSASNLTAEDKPVPAPRVYELRTYTTLEGRLDALHARFRDHTTKLFEKHGMKNHEYWTPTDPERAKNTLIYVVSHDSMEAAKKSWEAFRNDPEWVKVRDASEADGKIVSKVESVYMTLTDYSPVK</sequence>
<name>D2R272_PIRSD</name>
<evidence type="ECO:0000313" key="3">
    <source>
        <dbReference type="EMBL" id="ADB18683.1"/>
    </source>
</evidence>
<dbReference type="InterPro" id="IPR011008">
    <property type="entry name" value="Dimeric_a/b-barrel"/>
</dbReference>
<accession>D2R272</accession>
<feature type="signal peptide" evidence="1">
    <location>
        <begin position="1"/>
        <end position="28"/>
    </location>
</feature>
<protein>
    <submittedName>
        <fullName evidence="3">NIPSNAP family containing protein</fullName>
    </submittedName>
</protein>